<reference evidence="6" key="1">
    <citation type="submission" date="2021-06" db="EMBL/GenBank/DDBJ databases">
        <authorList>
            <person name="Kallberg Y."/>
            <person name="Tangrot J."/>
            <person name="Rosling A."/>
        </authorList>
    </citation>
    <scope>NUCLEOTIDE SEQUENCE</scope>
    <source>
        <strain evidence="6">CL551</strain>
    </source>
</reference>
<gene>
    <name evidence="6" type="ORF">AMORRO_LOCUS5541</name>
</gene>
<dbReference type="InterPro" id="IPR038654">
    <property type="entry name" value="PINIT_sf"/>
</dbReference>
<dbReference type="PROSITE" id="PS51466">
    <property type="entry name" value="PINIT"/>
    <property type="match status" value="1"/>
</dbReference>
<dbReference type="Gene3D" id="2.60.120.780">
    <property type="entry name" value="PINIT domain"/>
    <property type="match status" value="1"/>
</dbReference>
<dbReference type="GO" id="GO:0016925">
    <property type="term" value="P:protein sumoylation"/>
    <property type="evidence" value="ECO:0007669"/>
    <property type="project" value="TreeGrafter"/>
</dbReference>
<accession>A0A9N9B1Y6</accession>
<dbReference type="Gene3D" id="3.30.40.10">
    <property type="entry name" value="Zinc/RING finger domain, C3HC4 (zinc finger)"/>
    <property type="match status" value="1"/>
</dbReference>
<name>A0A9N9B1Y6_9GLOM</name>
<feature type="non-terminal residue" evidence="6">
    <location>
        <position position="1"/>
    </location>
</feature>
<evidence type="ECO:0000256" key="4">
    <source>
        <dbReference type="ARBA" id="ARBA00022786"/>
    </source>
</evidence>
<dbReference type="GO" id="GO:0000785">
    <property type="term" value="C:chromatin"/>
    <property type="evidence" value="ECO:0007669"/>
    <property type="project" value="TreeGrafter"/>
</dbReference>
<evidence type="ECO:0000256" key="3">
    <source>
        <dbReference type="ARBA" id="ARBA00022679"/>
    </source>
</evidence>
<evidence type="ECO:0000313" key="6">
    <source>
        <dbReference type="EMBL" id="CAG8550287.1"/>
    </source>
</evidence>
<protein>
    <submittedName>
        <fullName evidence="6">464_t:CDS:1</fullName>
    </submittedName>
</protein>
<dbReference type="PANTHER" id="PTHR10782:SF4">
    <property type="entry name" value="TONALLI, ISOFORM E"/>
    <property type="match status" value="1"/>
</dbReference>
<dbReference type="AlphaFoldDB" id="A0A9N9B1Y6"/>
<keyword evidence="4" id="KW-0833">Ubl conjugation pathway</keyword>
<evidence type="ECO:0000259" key="5">
    <source>
        <dbReference type="PROSITE" id="PS51466"/>
    </source>
</evidence>
<dbReference type="InterPro" id="IPR013083">
    <property type="entry name" value="Znf_RING/FYVE/PHD"/>
</dbReference>
<keyword evidence="3" id="KW-0808">Transferase</keyword>
<dbReference type="Proteomes" id="UP000789342">
    <property type="component" value="Unassembled WGS sequence"/>
</dbReference>
<feature type="domain" description="PINIT" evidence="5">
    <location>
        <begin position="162"/>
        <end position="316"/>
    </location>
</feature>
<evidence type="ECO:0000313" key="7">
    <source>
        <dbReference type="Proteomes" id="UP000789342"/>
    </source>
</evidence>
<sequence length="590" mass="66937">MVDSVKYEKRQQLAGYASRRNCVKATGLAGEILRSDRALKFVDQLLVKDLIATNRSLNSVQSASLRTSITKKIELRNHLIEYMTRVRDSNDPRKVNEMCDVVLRKGAVDHSSTQFPPESLNTISTSSPLRFTLKPSRPSQNHTHFGTLLGSNRRPHPILPPIALNGPIPNGSRNIQFKSSPFYNVLERISDLRVLPTAAENVRSSVTIHFRLNYDQVQRIQQSRRTYQIRLFGCSEPSGSVANECLVEFPQLCEIKVNGENLSVNTRGVKKMVGSVNPIDTTVLCKVNPSYENKLEFTYANTNKRYIIMLQLIEKISVDSIVEKVKNGKFVPKDEVLRNWRETGEDDIVVGSSTISLKDPCFDAYLFFQLNEQVPTWTCPVCNISIGSWEDIVVDGYFTDILKNTPQEQETVSIDPNGIWTIPKKTIDETRFSPTTNHISQKTLDPPPQDIYIIDSSDEEKPIKKKQLQKTFDNKEIIDLTLSSDEEEPPKTFKDRPTGTTTVNYPVKIENKQEILVQPIPLSVSYSTQNPQSSSSSFNNYTVPQYYHHPYETPVDAKSSIYYDNPESTLINTPGSLGESYEYFMSHDFD</sequence>
<keyword evidence="7" id="KW-1185">Reference proteome</keyword>
<dbReference type="EMBL" id="CAJVPV010003371">
    <property type="protein sequence ID" value="CAG8550287.1"/>
    <property type="molecule type" value="Genomic_DNA"/>
</dbReference>
<comment type="pathway">
    <text evidence="1">Protein modification; protein sumoylation.</text>
</comment>
<organism evidence="6 7">
    <name type="scientific">Acaulospora morrowiae</name>
    <dbReference type="NCBI Taxonomy" id="94023"/>
    <lineage>
        <taxon>Eukaryota</taxon>
        <taxon>Fungi</taxon>
        <taxon>Fungi incertae sedis</taxon>
        <taxon>Mucoromycota</taxon>
        <taxon>Glomeromycotina</taxon>
        <taxon>Glomeromycetes</taxon>
        <taxon>Diversisporales</taxon>
        <taxon>Acaulosporaceae</taxon>
        <taxon>Acaulospora</taxon>
    </lineage>
</organism>
<evidence type="ECO:0000256" key="1">
    <source>
        <dbReference type="ARBA" id="ARBA00004718"/>
    </source>
</evidence>
<comment type="similarity">
    <text evidence="2">Belongs to the PIAS family.</text>
</comment>
<dbReference type="PANTHER" id="PTHR10782">
    <property type="entry name" value="ZINC FINGER MIZ DOMAIN-CONTAINING PROTEIN"/>
    <property type="match status" value="1"/>
</dbReference>
<proteinExistence type="inferred from homology"/>
<evidence type="ECO:0000256" key="2">
    <source>
        <dbReference type="ARBA" id="ARBA00005383"/>
    </source>
</evidence>
<comment type="caution">
    <text evidence="6">The sequence shown here is derived from an EMBL/GenBank/DDBJ whole genome shotgun (WGS) entry which is preliminary data.</text>
</comment>
<dbReference type="GO" id="GO:0061665">
    <property type="term" value="F:SUMO ligase activity"/>
    <property type="evidence" value="ECO:0007669"/>
    <property type="project" value="TreeGrafter"/>
</dbReference>
<dbReference type="InterPro" id="IPR023321">
    <property type="entry name" value="PINIT"/>
</dbReference>
<dbReference type="OrthoDB" id="28127at2759"/>
<dbReference type="Pfam" id="PF14324">
    <property type="entry name" value="PINIT"/>
    <property type="match status" value="1"/>
</dbReference>